<dbReference type="SUPFAM" id="SSF81383">
    <property type="entry name" value="F-box domain"/>
    <property type="match status" value="1"/>
</dbReference>
<dbReference type="Gene3D" id="3.80.10.10">
    <property type="entry name" value="Ribonuclease Inhibitor"/>
    <property type="match status" value="1"/>
</dbReference>
<reference evidence="3 4" key="1">
    <citation type="submission" date="2024-05" db="EMBL/GenBank/DDBJ databases">
        <title>Culex pipiens pipiens assembly and annotation.</title>
        <authorList>
            <person name="Alout H."/>
            <person name="Durand T."/>
        </authorList>
    </citation>
    <scope>NUCLEOTIDE SEQUENCE [LARGE SCALE GENOMIC DNA]</scope>
    <source>
        <strain evidence="3">HA-2024</strain>
        <tissue evidence="3">Whole body</tissue>
    </source>
</reference>
<dbReference type="PANTHER" id="PTHR13318:SF95">
    <property type="entry name" value="F-BOX PROTEIN YLR352W"/>
    <property type="match status" value="1"/>
</dbReference>
<dbReference type="PANTHER" id="PTHR13318">
    <property type="entry name" value="PARTNER OF PAIRED, ISOFORM B-RELATED"/>
    <property type="match status" value="1"/>
</dbReference>
<evidence type="ECO:0000259" key="2">
    <source>
        <dbReference type="SMART" id="SM00256"/>
    </source>
</evidence>
<dbReference type="Proteomes" id="UP001562425">
    <property type="component" value="Unassembled WGS sequence"/>
</dbReference>
<evidence type="ECO:0000313" key="4">
    <source>
        <dbReference type="Proteomes" id="UP001562425"/>
    </source>
</evidence>
<dbReference type="Gene3D" id="1.20.1280.50">
    <property type="match status" value="1"/>
</dbReference>
<dbReference type="EMBL" id="JBEHCU010005094">
    <property type="protein sequence ID" value="KAL1400947.1"/>
    <property type="molecule type" value="Genomic_DNA"/>
</dbReference>
<feature type="compositionally biased region" description="Polar residues" evidence="1">
    <location>
        <begin position="10"/>
        <end position="23"/>
    </location>
</feature>
<gene>
    <name evidence="3" type="ORF">pipiens_000154</name>
</gene>
<dbReference type="InterPro" id="IPR032675">
    <property type="entry name" value="LRR_dom_sf"/>
</dbReference>
<keyword evidence="4" id="KW-1185">Reference proteome</keyword>
<evidence type="ECO:0000313" key="3">
    <source>
        <dbReference type="EMBL" id="KAL1400947.1"/>
    </source>
</evidence>
<dbReference type="AlphaFoldDB" id="A0ABD1DMF9"/>
<accession>A0ABD1DMF9</accession>
<dbReference type="InterPro" id="IPR001810">
    <property type="entry name" value="F-box_dom"/>
</dbReference>
<feature type="domain" description="F-box" evidence="2">
    <location>
        <begin position="27"/>
        <end position="66"/>
    </location>
</feature>
<name>A0ABD1DMF9_CULPP</name>
<dbReference type="CDD" id="cd09917">
    <property type="entry name" value="F-box_SF"/>
    <property type="match status" value="1"/>
</dbReference>
<protein>
    <recommendedName>
        <fullName evidence="2">F-box domain-containing protein</fullName>
    </recommendedName>
</protein>
<sequence length="525" mass="58958">MDSPCAVSAQPESVPTEPTQWDHQASLPPEVWELIFLNLDAAALAQVRLTCVRWRDIVDLSSGLAERFELTFPKNIWMDGRYEPENLFLAARNAQLEDCTIVTVDHWWPALARRLVRLELVNCTLQFPVLMGMLREAPNLRQLHLDVSMPGEGGDLGWSFDDTLTDFVLPRLGQLKASFANRQLGRICPNLKLFGQLEPDNALFDDFGDMDQFVAETQGSLLGLVFALTPKLVEAMRRMDRLRLHRVQIQNQCEPWLVVQLTQFQRDLVEIEATEAVLTREDLCQIGRNVPNLMSLSVTVRPTEEEEDVGTPSYLHFMPSLEILTVHHAERLTRIDFGRLANPRLRHLSLNDTRDCVRLKEYLGRCGALLRLDMHACRLASWAEVFGAVQQAPALLFLHLSCIRVESGLDCLTERVGRLQYLTLRACDVSKGMLLHLIAVCPGLRQVQLGLMVTVDDAVVLALCLGLPRLALLIVFRCPVTDESVGSLVRFGGDALQHVAIVDCERVTAGAIAKLGERFRVLYGA</sequence>
<dbReference type="SMART" id="SM00256">
    <property type="entry name" value="FBOX"/>
    <property type="match status" value="1"/>
</dbReference>
<proteinExistence type="predicted"/>
<dbReference type="InterPro" id="IPR036047">
    <property type="entry name" value="F-box-like_dom_sf"/>
</dbReference>
<feature type="region of interest" description="Disordered" evidence="1">
    <location>
        <begin position="1"/>
        <end position="23"/>
    </location>
</feature>
<evidence type="ECO:0000256" key="1">
    <source>
        <dbReference type="SAM" id="MobiDB-lite"/>
    </source>
</evidence>
<feature type="non-terminal residue" evidence="3">
    <location>
        <position position="525"/>
    </location>
</feature>
<organism evidence="3 4">
    <name type="scientific">Culex pipiens pipiens</name>
    <name type="common">Northern house mosquito</name>
    <dbReference type="NCBI Taxonomy" id="38569"/>
    <lineage>
        <taxon>Eukaryota</taxon>
        <taxon>Metazoa</taxon>
        <taxon>Ecdysozoa</taxon>
        <taxon>Arthropoda</taxon>
        <taxon>Hexapoda</taxon>
        <taxon>Insecta</taxon>
        <taxon>Pterygota</taxon>
        <taxon>Neoptera</taxon>
        <taxon>Endopterygota</taxon>
        <taxon>Diptera</taxon>
        <taxon>Nematocera</taxon>
        <taxon>Culicoidea</taxon>
        <taxon>Culicidae</taxon>
        <taxon>Culicinae</taxon>
        <taxon>Culicini</taxon>
        <taxon>Culex</taxon>
        <taxon>Culex</taxon>
    </lineage>
</organism>
<dbReference type="SUPFAM" id="SSF52047">
    <property type="entry name" value="RNI-like"/>
    <property type="match status" value="1"/>
</dbReference>
<dbReference type="Pfam" id="PF12937">
    <property type="entry name" value="F-box-like"/>
    <property type="match status" value="1"/>
</dbReference>
<comment type="caution">
    <text evidence="3">The sequence shown here is derived from an EMBL/GenBank/DDBJ whole genome shotgun (WGS) entry which is preliminary data.</text>
</comment>